<dbReference type="InterPro" id="IPR001045">
    <property type="entry name" value="Spermi_synthase"/>
</dbReference>
<dbReference type="PANTHER" id="PTHR11558">
    <property type="entry name" value="SPERMIDINE/SPERMINE SYNTHASE"/>
    <property type="match status" value="1"/>
</dbReference>
<dbReference type="GO" id="GO:0003824">
    <property type="term" value="F:catalytic activity"/>
    <property type="evidence" value="ECO:0007669"/>
    <property type="project" value="InterPro"/>
</dbReference>
<proteinExistence type="predicted"/>
<comment type="caution">
    <text evidence="1">The sequence shown here is derived from an EMBL/GenBank/DDBJ whole genome shotgun (WGS) entry which is preliminary data.</text>
</comment>
<dbReference type="InterPro" id="IPR029063">
    <property type="entry name" value="SAM-dependent_MTases_sf"/>
</dbReference>
<dbReference type="SUPFAM" id="SSF53335">
    <property type="entry name" value="S-adenosyl-L-methionine-dependent methyltransferases"/>
    <property type="match status" value="1"/>
</dbReference>
<evidence type="ECO:0000313" key="2">
    <source>
        <dbReference type="Proteomes" id="UP000230340"/>
    </source>
</evidence>
<dbReference type="AlphaFoldDB" id="A0A2H0XGX5"/>
<reference evidence="2" key="1">
    <citation type="submission" date="2017-09" db="EMBL/GenBank/DDBJ databases">
        <title>Depth-based differentiation of microbial function through sediment-hosted aquifers and enrichment of novel symbionts in the deep terrestrial subsurface.</title>
        <authorList>
            <person name="Probst A.J."/>
            <person name="Ladd B."/>
            <person name="Jarett J.K."/>
            <person name="Geller-Mcgrath D.E."/>
            <person name="Sieber C.M.K."/>
            <person name="Emerson J.B."/>
            <person name="Anantharaman K."/>
            <person name="Thomas B.C."/>
            <person name="Malmstrom R."/>
            <person name="Stieglmeier M."/>
            <person name="Klingl A."/>
            <person name="Woyke T."/>
            <person name="Ryan C.M."/>
            <person name="Banfield J.F."/>
        </authorList>
    </citation>
    <scope>NUCLEOTIDE SEQUENCE [LARGE SCALE GENOMIC DNA]</scope>
</reference>
<name>A0A2H0XGX5_UNCKA</name>
<dbReference type="EMBL" id="PEYT01000004">
    <property type="protein sequence ID" value="PIS23388.1"/>
    <property type="molecule type" value="Genomic_DNA"/>
</dbReference>
<accession>A0A2H0XGX5</accession>
<dbReference type="Gene3D" id="3.40.50.150">
    <property type="entry name" value="Vaccinia Virus protein VP39"/>
    <property type="match status" value="1"/>
</dbReference>
<dbReference type="PANTHER" id="PTHR11558:SF11">
    <property type="entry name" value="SPERMIDINE SYNTHASE"/>
    <property type="match status" value="1"/>
</dbReference>
<organism evidence="1 2">
    <name type="scientific">candidate division WWE3 bacterium CG08_land_8_20_14_0_20_40_13</name>
    <dbReference type="NCBI Taxonomy" id="1975084"/>
    <lineage>
        <taxon>Bacteria</taxon>
        <taxon>Katanobacteria</taxon>
    </lineage>
</organism>
<gene>
    <name evidence="1" type="ORF">COT49_00880</name>
</gene>
<evidence type="ECO:0008006" key="3">
    <source>
        <dbReference type="Google" id="ProtNLM"/>
    </source>
</evidence>
<protein>
    <recommendedName>
        <fullName evidence="3">PABS domain-containing protein</fullName>
    </recommendedName>
</protein>
<evidence type="ECO:0000313" key="1">
    <source>
        <dbReference type="EMBL" id="PIS23388.1"/>
    </source>
</evidence>
<dbReference type="Pfam" id="PF01564">
    <property type="entry name" value="Spermine_synth"/>
    <property type="match status" value="1"/>
</dbReference>
<dbReference type="Proteomes" id="UP000230340">
    <property type="component" value="Unassembled WGS sequence"/>
</dbReference>
<sequence>MLFFPTWKIIHKGTSPISGDFRIEKKDTVTRLVVEGYIQSVSANFPDIKNTVWGNIASLAKDEMPIAKNALILGIAGGTVPALLIDKMSNLKITGVDYDPEVVGKSIKFLNHKLLKLHKSLKLTYADAFKYITKNKQKYDLIIADLYTGGKFDPRFEQSGFIKALACGVNPHGAVIINRIFISNIAKEIATFADKLKKSFGLVESKRVRTKFYETSYNILFVCHL</sequence>